<keyword evidence="1" id="KW-0645">Protease</keyword>
<dbReference type="InterPro" id="IPR000477">
    <property type="entry name" value="RT_dom"/>
</dbReference>
<dbReference type="EMBL" id="NBSK02000008">
    <property type="protein sequence ID" value="KAJ0193529.1"/>
    <property type="molecule type" value="Genomic_DNA"/>
</dbReference>
<dbReference type="GO" id="GO:0003887">
    <property type="term" value="F:DNA-directed DNA polymerase activity"/>
    <property type="evidence" value="ECO:0007669"/>
    <property type="project" value="UniProtKB-KW"/>
</dbReference>
<protein>
    <recommendedName>
        <fullName evidence="21">Reverse transcriptase</fullName>
    </recommendedName>
</protein>
<dbReference type="FunFam" id="3.10.10.10:FF:000007">
    <property type="entry name" value="Retrovirus-related Pol polyprotein from transposon 17.6-like Protein"/>
    <property type="match status" value="1"/>
</dbReference>
<dbReference type="GO" id="GO:0004190">
    <property type="term" value="F:aspartic-type endopeptidase activity"/>
    <property type="evidence" value="ECO:0007669"/>
    <property type="project" value="UniProtKB-KW"/>
</dbReference>
<dbReference type="InterPro" id="IPR043128">
    <property type="entry name" value="Rev_trsase/Diguanyl_cyclase"/>
</dbReference>
<keyword evidence="10" id="KW-0229">DNA integration</keyword>
<evidence type="ECO:0000256" key="14">
    <source>
        <dbReference type="ARBA" id="ARBA00023172"/>
    </source>
</evidence>
<dbReference type="InterPro" id="IPR001584">
    <property type="entry name" value="Integrase_cat-core"/>
</dbReference>
<keyword evidence="8" id="KW-0378">Hydrolase</keyword>
<reference evidence="19 20" key="1">
    <citation type="journal article" date="2017" name="Nat. Commun.">
        <title>Genome assembly with in vitro proximity ligation data and whole-genome triplication in lettuce.</title>
        <authorList>
            <person name="Reyes-Chin-Wo S."/>
            <person name="Wang Z."/>
            <person name="Yang X."/>
            <person name="Kozik A."/>
            <person name="Arikit S."/>
            <person name="Song C."/>
            <person name="Xia L."/>
            <person name="Froenicke L."/>
            <person name="Lavelle D.O."/>
            <person name="Truco M.J."/>
            <person name="Xia R."/>
            <person name="Zhu S."/>
            <person name="Xu C."/>
            <person name="Xu H."/>
            <person name="Xu X."/>
            <person name="Cox K."/>
            <person name="Korf I."/>
            <person name="Meyers B.C."/>
            <person name="Michelmore R.W."/>
        </authorList>
    </citation>
    <scope>NUCLEOTIDE SEQUENCE [LARGE SCALE GENOMIC DNA]</scope>
    <source>
        <strain evidence="20">cv. Salinas</strain>
        <tissue evidence="19">Seedlings</tissue>
    </source>
</reference>
<evidence type="ECO:0000256" key="10">
    <source>
        <dbReference type="ARBA" id="ARBA00022908"/>
    </source>
</evidence>
<keyword evidence="2" id="KW-0808">Transferase</keyword>
<dbReference type="GO" id="GO:0015074">
    <property type="term" value="P:DNA integration"/>
    <property type="evidence" value="ECO:0007669"/>
    <property type="project" value="UniProtKB-KW"/>
</dbReference>
<keyword evidence="14" id="KW-0233">DNA recombination</keyword>
<dbReference type="CDD" id="cd01647">
    <property type="entry name" value="RT_LTR"/>
    <property type="match status" value="1"/>
</dbReference>
<keyword evidence="4" id="KW-0540">Nuclease</keyword>
<dbReference type="InterPro" id="IPR056924">
    <property type="entry name" value="SH3_Tf2-1"/>
</dbReference>
<dbReference type="InterPro" id="IPR041577">
    <property type="entry name" value="RT_RNaseH_2"/>
</dbReference>
<dbReference type="CDD" id="cd00303">
    <property type="entry name" value="retropepsin_like"/>
    <property type="match status" value="1"/>
</dbReference>
<dbReference type="GO" id="GO:0006310">
    <property type="term" value="P:DNA recombination"/>
    <property type="evidence" value="ECO:0007669"/>
    <property type="project" value="UniProtKB-KW"/>
</dbReference>
<evidence type="ECO:0008006" key="21">
    <source>
        <dbReference type="Google" id="ProtNLM"/>
    </source>
</evidence>
<keyword evidence="13" id="KW-0238">DNA-binding</keyword>
<feature type="domain" description="Integrase catalytic" evidence="18">
    <location>
        <begin position="1192"/>
        <end position="1354"/>
    </location>
</feature>
<evidence type="ECO:0000256" key="11">
    <source>
        <dbReference type="ARBA" id="ARBA00022918"/>
    </source>
</evidence>
<keyword evidence="15" id="KW-0511">Multifunctional enzyme</keyword>
<evidence type="ECO:0000256" key="8">
    <source>
        <dbReference type="ARBA" id="ARBA00022801"/>
    </source>
</evidence>
<evidence type="ECO:0000256" key="15">
    <source>
        <dbReference type="ARBA" id="ARBA00023268"/>
    </source>
</evidence>
<dbReference type="InterPro" id="IPR043502">
    <property type="entry name" value="DNA/RNA_pol_sf"/>
</dbReference>
<dbReference type="Pfam" id="PF24626">
    <property type="entry name" value="SH3_Tf2-1"/>
    <property type="match status" value="1"/>
</dbReference>
<dbReference type="GO" id="GO:0006508">
    <property type="term" value="P:proteolysis"/>
    <property type="evidence" value="ECO:0007669"/>
    <property type="project" value="UniProtKB-KW"/>
</dbReference>
<dbReference type="Gene3D" id="3.30.70.270">
    <property type="match status" value="2"/>
</dbReference>
<dbReference type="PANTHER" id="PTHR37984">
    <property type="entry name" value="PROTEIN CBG26694"/>
    <property type="match status" value="1"/>
</dbReference>
<evidence type="ECO:0000256" key="1">
    <source>
        <dbReference type="ARBA" id="ARBA00022670"/>
    </source>
</evidence>
<dbReference type="PROSITE" id="PS50878">
    <property type="entry name" value="RT_POL"/>
    <property type="match status" value="1"/>
</dbReference>
<dbReference type="FunFam" id="3.30.70.270:FF:000020">
    <property type="entry name" value="Transposon Tf2-6 polyprotein-like Protein"/>
    <property type="match status" value="1"/>
</dbReference>
<evidence type="ECO:0000259" key="17">
    <source>
        <dbReference type="PROSITE" id="PS50878"/>
    </source>
</evidence>
<feature type="region of interest" description="Disordered" evidence="16">
    <location>
        <begin position="59"/>
        <end position="109"/>
    </location>
</feature>
<dbReference type="SUPFAM" id="SSF53098">
    <property type="entry name" value="Ribonuclease H-like"/>
    <property type="match status" value="1"/>
</dbReference>
<dbReference type="Pfam" id="PF17921">
    <property type="entry name" value="Integrase_H2C2"/>
    <property type="match status" value="1"/>
</dbReference>
<dbReference type="GO" id="GO:0004519">
    <property type="term" value="F:endonuclease activity"/>
    <property type="evidence" value="ECO:0007669"/>
    <property type="project" value="UniProtKB-KW"/>
</dbReference>
<dbReference type="InterPro" id="IPR050951">
    <property type="entry name" value="Retrovirus_Pol_polyprotein"/>
</dbReference>
<feature type="compositionally biased region" description="Basic and acidic residues" evidence="16">
    <location>
        <begin position="339"/>
        <end position="359"/>
    </location>
</feature>
<dbReference type="Pfam" id="PF17919">
    <property type="entry name" value="RT_RNaseH_2"/>
    <property type="match status" value="1"/>
</dbReference>
<feature type="compositionally biased region" description="Gly residues" evidence="16">
    <location>
        <begin position="91"/>
        <end position="107"/>
    </location>
</feature>
<sequence>MVQPTVETRSPASRLDHHDEQISQLQADVTLMQSKMDREQMEMGEFRTYVMNWIKKQDKVAEPSTGGSSGGSSGMGSDSPFPQSSGVLNSGFGGGSLPPPGGSGTPSGGLPWAVKKVKLPEFYGFDPQGWIQKANLFFDINGTDPSLRIRLAQLSMTGVAQHWFSVVRQVHDSLTWEQFQEELLQRFSGLEIQNPYEQLALIQQSTSIHDYIDDFEYLMSLVPKMPEMQAMGYFVAGLHDDVRRWVRLQRPQSRLDAMYSAKDVEEILRPGTGTIPQTRFRYHSAFGSGSDFGSDMKSISGSRVDPKGFSNPKTIERWSPQRLDGPRSSLPPRSPGPSSHDHPSTPPRDRGVRSLTRTEWEERRKKGLCFRCGQQFGPGHKCPDGKLRVLILGDDEVDEGSNYRYTETPPLEDSPLLPNDEGHCAALEFTGTSTECSGGKTLKFDGELLGIPVVVLVDSGATHNFLSRQLVLALGISSIPFHGINIKLGDGHVVRVTEKCVNLHILMGGCSFAVNLLVFDTGNPDIILGMEWLKTLGEVTHNWDKSWMRFSYQGMMVQLQGLIPGQPSQASLHKWLQVQSSSSISPSVTRETSSGLVYSMAETGLSLVQQDELQVLFCKFDGVFQPPRGLPLSRPHDHIIALENLQAPVCVRPYRYPHVQKSEIERQVQELLNLGLIRPSKSAYSSPVILVRKKDNTWRMCVDYRALNKATIPDKFPIPVVEELLDELFGACYFSKLDLKSGYNQIRMHEDSVEKTAFRTHDGHYEYLVMPFGLMNAPATFQAVMNDVFRPLLRKKVVIFFDDILVYSATWQDHLHDLATVLRILEYNQFVVNQKKCSFGQQSIEYLGHIIDGKGVSMDPTKVDAVVEWPVPKQLKGLRGFLGLTGYYRKFVRNYGSIARPLTDLTKKDAFKWNSEAQMAFDNLKNALVTAPVLALPDFSVPFVVECDASGRGIGAVLMQRNKPIAYFSRALSDQNLSKSAYEREIMALVLAVQHWRSYLLGTKFVVYTDQKSLKFLLQQRITSPDQQNWVAKLLGYDFDIQYKPGRENRAADALSRRAEAGELHQLQSAPVWVQGAQLVKEAQEDRDIQRIMQACQDSSTRHPGFSVRNGILYYRDRLVIPRQSKFIPALLHEFHVSATGGHSGYYRTYRRLAANLYWPGMIECIKNFVRACDVCQRCKASSLAPGGLLQPLDIPKAIWEDLSLDFILGLPKSKGFDAVLVVVDRLSKYAHFILLKHPYTARTVAEVFVREVVRHHGIPKSIVSDRDPLFISKFWQEIFKAQGTQLHMSSAYHPESDGQTEVINRCLEAYLRCFAVDQPRLWTTWIPWAEFWYNSTFHGSTGISPFEVVYGRKPPTVFQYVPGEVRVQAVSQELQDRDEALRQLKVHLAQAQSTMKAQADKKRRDSHFQNGEWVYVKLKPYRQKSVSSRIHHKLAAKFFGPFQILEKIGPVAYKLQLPPTSKVHPVFHVSLLKKAVQVPADTSLPPELEVDTEDMVIPAAVLATRSVGGPHDKVEQWLVHWQGQSLEEATWEDAITIKEQFPNTSLEVKTLIEGGSNDTDTSLIPNKMSTRGPLMVYSRRDRRANPESG</sequence>
<dbReference type="SUPFAM" id="SSF56672">
    <property type="entry name" value="DNA/RNA polymerases"/>
    <property type="match status" value="1"/>
</dbReference>
<evidence type="ECO:0000313" key="19">
    <source>
        <dbReference type="EMBL" id="KAJ0193529.1"/>
    </source>
</evidence>
<evidence type="ECO:0000256" key="7">
    <source>
        <dbReference type="ARBA" id="ARBA00022759"/>
    </source>
</evidence>
<dbReference type="SUPFAM" id="SSF54160">
    <property type="entry name" value="Chromo domain-like"/>
    <property type="match status" value="1"/>
</dbReference>
<dbReference type="PROSITE" id="PS50994">
    <property type="entry name" value="INTEGRASE"/>
    <property type="match status" value="1"/>
</dbReference>
<dbReference type="Proteomes" id="UP000235145">
    <property type="component" value="Unassembled WGS sequence"/>
</dbReference>
<dbReference type="SUPFAM" id="SSF50630">
    <property type="entry name" value="Acid proteases"/>
    <property type="match status" value="1"/>
</dbReference>
<evidence type="ECO:0000259" key="18">
    <source>
        <dbReference type="PROSITE" id="PS50994"/>
    </source>
</evidence>
<evidence type="ECO:0000256" key="16">
    <source>
        <dbReference type="SAM" id="MobiDB-lite"/>
    </source>
</evidence>
<keyword evidence="7" id="KW-0255">Endonuclease</keyword>
<dbReference type="InterPro" id="IPR036397">
    <property type="entry name" value="RNaseH_sf"/>
</dbReference>
<evidence type="ECO:0000256" key="4">
    <source>
        <dbReference type="ARBA" id="ARBA00022722"/>
    </source>
</evidence>
<dbReference type="GO" id="GO:0046872">
    <property type="term" value="F:metal ion binding"/>
    <property type="evidence" value="ECO:0007669"/>
    <property type="project" value="UniProtKB-KW"/>
</dbReference>
<dbReference type="Gene3D" id="1.10.340.70">
    <property type="match status" value="1"/>
</dbReference>
<proteinExistence type="predicted"/>
<comment type="caution">
    <text evidence="19">The sequence shown here is derived from an EMBL/GenBank/DDBJ whole genome shotgun (WGS) entry which is preliminary data.</text>
</comment>
<name>A0A9R1UUI4_LACSA</name>
<dbReference type="PANTHER" id="PTHR37984:SF5">
    <property type="entry name" value="PROTEIN NYNRIN-LIKE"/>
    <property type="match status" value="1"/>
</dbReference>
<dbReference type="InterPro" id="IPR005162">
    <property type="entry name" value="Retrotrans_gag_dom"/>
</dbReference>
<dbReference type="Pfam" id="PF03732">
    <property type="entry name" value="Retrotrans_gag"/>
    <property type="match status" value="1"/>
</dbReference>
<dbReference type="FunFam" id="1.10.340.70:FF:000001">
    <property type="entry name" value="Retrovirus-related Pol polyprotein from transposon gypsy-like Protein"/>
    <property type="match status" value="1"/>
</dbReference>
<dbReference type="InterPro" id="IPR021109">
    <property type="entry name" value="Peptidase_aspartic_dom_sf"/>
</dbReference>
<dbReference type="InterPro" id="IPR016197">
    <property type="entry name" value="Chromo-like_dom_sf"/>
</dbReference>
<keyword evidence="11" id="KW-0695">RNA-directed DNA polymerase</keyword>
<dbReference type="GO" id="GO:0003677">
    <property type="term" value="F:DNA binding"/>
    <property type="evidence" value="ECO:0007669"/>
    <property type="project" value="UniProtKB-KW"/>
</dbReference>
<dbReference type="InterPro" id="IPR041588">
    <property type="entry name" value="Integrase_H2C2"/>
</dbReference>
<evidence type="ECO:0000256" key="5">
    <source>
        <dbReference type="ARBA" id="ARBA00022723"/>
    </source>
</evidence>
<evidence type="ECO:0000313" key="20">
    <source>
        <dbReference type="Proteomes" id="UP000235145"/>
    </source>
</evidence>
<keyword evidence="3" id="KW-0548">Nucleotidyltransferase</keyword>
<evidence type="ECO:0000256" key="13">
    <source>
        <dbReference type="ARBA" id="ARBA00023125"/>
    </source>
</evidence>
<evidence type="ECO:0000256" key="2">
    <source>
        <dbReference type="ARBA" id="ARBA00022679"/>
    </source>
</evidence>
<keyword evidence="5" id="KW-0479">Metal-binding</keyword>
<evidence type="ECO:0000256" key="12">
    <source>
        <dbReference type="ARBA" id="ARBA00022932"/>
    </source>
</evidence>
<accession>A0A9R1UUI4</accession>
<keyword evidence="12" id="KW-0239">DNA-directed DNA polymerase</keyword>
<feature type="domain" description="Reverse transcriptase" evidence="17">
    <location>
        <begin position="672"/>
        <end position="851"/>
    </location>
</feature>
<keyword evidence="9" id="KW-0460">Magnesium</keyword>
<dbReference type="InterPro" id="IPR012337">
    <property type="entry name" value="RNaseH-like_sf"/>
</dbReference>
<organism evidence="19 20">
    <name type="scientific">Lactuca sativa</name>
    <name type="common">Garden lettuce</name>
    <dbReference type="NCBI Taxonomy" id="4236"/>
    <lineage>
        <taxon>Eukaryota</taxon>
        <taxon>Viridiplantae</taxon>
        <taxon>Streptophyta</taxon>
        <taxon>Embryophyta</taxon>
        <taxon>Tracheophyta</taxon>
        <taxon>Spermatophyta</taxon>
        <taxon>Magnoliopsida</taxon>
        <taxon>eudicotyledons</taxon>
        <taxon>Gunneridae</taxon>
        <taxon>Pentapetalae</taxon>
        <taxon>asterids</taxon>
        <taxon>campanulids</taxon>
        <taxon>Asterales</taxon>
        <taxon>Asteraceae</taxon>
        <taxon>Cichorioideae</taxon>
        <taxon>Cichorieae</taxon>
        <taxon>Lactucinae</taxon>
        <taxon>Lactuca</taxon>
    </lineage>
</organism>
<dbReference type="GO" id="GO:0003964">
    <property type="term" value="F:RNA-directed DNA polymerase activity"/>
    <property type="evidence" value="ECO:0007669"/>
    <property type="project" value="UniProtKB-KW"/>
</dbReference>
<dbReference type="CDD" id="cd09274">
    <property type="entry name" value="RNase_HI_RT_Ty3"/>
    <property type="match status" value="1"/>
</dbReference>
<gene>
    <name evidence="19" type="ORF">LSAT_V11C800408980</name>
</gene>
<dbReference type="Gene3D" id="3.10.10.10">
    <property type="entry name" value="HIV Type 1 Reverse Transcriptase, subunit A, domain 1"/>
    <property type="match status" value="1"/>
</dbReference>
<keyword evidence="20" id="KW-1185">Reference proteome</keyword>
<dbReference type="Gene3D" id="2.40.70.10">
    <property type="entry name" value="Acid Proteases"/>
    <property type="match status" value="1"/>
</dbReference>
<evidence type="ECO:0000256" key="9">
    <source>
        <dbReference type="ARBA" id="ARBA00022842"/>
    </source>
</evidence>
<evidence type="ECO:0000256" key="3">
    <source>
        <dbReference type="ARBA" id="ARBA00022695"/>
    </source>
</evidence>
<dbReference type="Pfam" id="PF00078">
    <property type="entry name" value="RVT_1"/>
    <property type="match status" value="1"/>
</dbReference>
<feature type="region of interest" description="Disordered" evidence="16">
    <location>
        <begin position="293"/>
        <end position="359"/>
    </location>
</feature>
<dbReference type="Pfam" id="PF08284">
    <property type="entry name" value="RVP_2"/>
    <property type="match status" value="1"/>
</dbReference>
<evidence type="ECO:0000256" key="6">
    <source>
        <dbReference type="ARBA" id="ARBA00022750"/>
    </source>
</evidence>
<dbReference type="Gene3D" id="3.30.420.10">
    <property type="entry name" value="Ribonuclease H-like superfamily/Ribonuclease H"/>
    <property type="match status" value="1"/>
</dbReference>
<keyword evidence="6" id="KW-0064">Aspartyl protease</keyword>